<proteinExistence type="predicted"/>
<organism evidence="2 3">
    <name type="scientific">Mya arenaria</name>
    <name type="common">Soft-shell clam</name>
    <dbReference type="NCBI Taxonomy" id="6604"/>
    <lineage>
        <taxon>Eukaryota</taxon>
        <taxon>Metazoa</taxon>
        <taxon>Spiralia</taxon>
        <taxon>Lophotrochozoa</taxon>
        <taxon>Mollusca</taxon>
        <taxon>Bivalvia</taxon>
        <taxon>Autobranchia</taxon>
        <taxon>Heteroconchia</taxon>
        <taxon>Euheterodonta</taxon>
        <taxon>Imparidentia</taxon>
        <taxon>Neoheterodontei</taxon>
        <taxon>Myida</taxon>
        <taxon>Myoidea</taxon>
        <taxon>Myidae</taxon>
        <taxon>Mya</taxon>
    </lineage>
</organism>
<gene>
    <name evidence="2" type="ORF">MAR_010822</name>
</gene>
<feature type="region of interest" description="Disordered" evidence="1">
    <location>
        <begin position="1"/>
        <end position="22"/>
    </location>
</feature>
<evidence type="ECO:0000313" key="3">
    <source>
        <dbReference type="Proteomes" id="UP001164746"/>
    </source>
</evidence>
<evidence type="ECO:0000256" key="1">
    <source>
        <dbReference type="SAM" id="MobiDB-lite"/>
    </source>
</evidence>
<reference evidence="2" key="1">
    <citation type="submission" date="2022-11" db="EMBL/GenBank/DDBJ databases">
        <title>Centuries of genome instability and evolution in soft-shell clam transmissible cancer (bioRxiv).</title>
        <authorList>
            <person name="Hart S.F.M."/>
            <person name="Yonemitsu M.A."/>
            <person name="Giersch R.M."/>
            <person name="Beal B.F."/>
            <person name="Arriagada G."/>
            <person name="Davis B.W."/>
            <person name="Ostrander E.A."/>
            <person name="Goff S.P."/>
            <person name="Metzger M.J."/>
        </authorList>
    </citation>
    <scope>NUCLEOTIDE SEQUENCE</scope>
    <source>
        <strain evidence="2">MELC-2E11</strain>
        <tissue evidence="2">Siphon/mantle</tissue>
    </source>
</reference>
<evidence type="ECO:0000313" key="2">
    <source>
        <dbReference type="EMBL" id="WAR25118.1"/>
    </source>
</evidence>
<accession>A0ABY7FW77</accession>
<keyword evidence="3" id="KW-1185">Reference proteome</keyword>
<name>A0ABY7FW77_MYAAR</name>
<feature type="region of interest" description="Disordered" evidence="1">
    <location>
        <begin position="53"/>
        <end position="93"/>
    </location>
</feature>
<protein>
    <submittedName>
        <fullName evidence="2">Uncharacterized protein</fullName>
    </submittedName>
</protein>
<sequence>MPVTKRKTSFRTPYERPSKMSNRSQLPCYLYRIPFHPPRKSKPPFLRNRAALAIGHTTGKAKTSPRARKKTLREATKGNGKAAETKRAANGATKAAAKAFRKRKGVLLKQAKIAKKTKVKKSKKIEKVQKRETLPDSCMSKGPLRGLTWSNWIKVVVPFVPNRVKSKYTKCRTNSVPGRGAGKKYVVYNRVTLRGFSRSGTWCTNLLHQANIRQEVSRVNNNGCTLFVRRGVAKGNTIGVQYKKMDAASDYIRDHFDYAWRKYI</sequence>
<dbReference type="Proteomes" id="UP001164746">
    <property type="component" value="Chromosome 14"/>
</dbReference>
<dbReference type="EMBL" id="CP111025">
    <property type="protein sequence ID" value="WAR25118.1"/>
    <property type="molecule type" value="Genomic_DNA"/>
</dbReference>